<sequence>MQLHNREYLSLNENIKAYGELLAAAVSGILIVVAWLLQTNGVEQLSIFTYIAAFLIGGYAKAKEGITETFREKKLNVEMLMIFAALGACITGYWAEGALLIFIFAVSGGLEAYALSKSEKELSALVELQPQEATRVIGDMHKTVAVSTLHIGDIVLVKPGERVPIDGEVLTGRSSIDEAALSGEAVPIVKEVGDAVFAGTMNINGALTIRVTAEASNTVFQQIVTLVEQAQHDKAPTQQFIEKFEERYVQAVLIIVGVMMFLPVFLFDWSYETAFYRAMVLLVVASPCALVAAVMPATLAAISSGAKQGILFKGGQHFEQLSRIERIVFDKTGTLTIGQPVVVDFAVDASANELDMLQLLGTIEKQSHHPLAQAIVNYAEERTTLHMSDVTMEDIPGFGLRATHDGHTYDVGKADFVGRDNAMSFLQTYGIDPTGKTLVFLANEQRILAAAALQDTVRDEAADAIAALKKHKITPVMLTGDNELAAAAVAKELGLTEVVANCLPQTKAEYIQAHEHIAMVGDGINDAPALALADVGIAMGKGTAVALQTADVALMQNDLRKIERAVRMSKKLQRIVKQNIIFSVTVIALLVLSNFLQIVNLPLGVIGHEGSTILVILNGLRMLRTN</sequence>
<keyword evidence="9" id="KW-0460">Magnesium</keyword>
<keyword evidence="12" id="KW-0406">Ion transport</keyword>
<evidence type="ECO:0000256" key="1">
    <source>
        <dbReference type="ARBA" id="ARBA00004651"/>
    </source>
</evidence>
<dbReference type="AlphaFoldDB" id="A0A1C0YW03"/>
<dbReference type="InterPro" id="IPR023299">
    <property type="entry name" value="ATPase_P-typ_cyto_dom_N"/>
</dbReference>
<evidence type="ECO:0000256" key="12">
    <source>
        <dbReference type="ARBA" id="ARBA00023065"/>
    </source>
</evidence>
<dbReference type="EMBL" id="MATO01000029">
    <property type="protein sequence ID" value="OCS91356.1"/>
    <property type="molecule type" value="Genomic_DNA"/>
</dbReference>
<dbReference type="RefSeq" id="WP_066463461.1">
    <property type="nucleotide sequence ID" value="NZ_MATO01000029.1"/>
</dbReference>
<dbReference type="SUPFAM" id="SSF81665">
    <property type="entry name" value="Calcium ATPase, transmembrane domain M"/>
    <property type="match status" value="1"/>
</dbReference>
<dbReference type="InterPro" id="IPR023214">
    <property type="entry name" value="HAD_sf"/>
</dbReference>
<evidence type="ECO:0000256" key="5">
    <source>
        <dbReference type="ARBA" id="ARBA00022692"/>
    </source>
</evidence>
<dbReference type="Gene3D" id="2.70.150.10">
    <property type="entry name" value="Calcium-transporting ATPase, cytoplasmic transduction domain A"/>
    <property type="match status" value="1"/>
</dbReference>
<keyword evidence="11 14" id="KW-1133">Transmembrane helix</keyword>
<dbReference type="InterPro" id="IPR036412">
    <property type="entry name" value="HAD-like_sf"/>
</dbReference>
<keyword evidence="3" id="KW-0813">Transport</keyword>
<proteinExistence type="inferred from homology"/>
<evidence type="ECO:0000256" key="8">
    <source>
        <dbReference type="ARBA" id="ARBA00022840"/>
    </source>
</evidence>
<evidence type="ECO:0000313" key="17">
    <source>
        <dbReference type="Proteomes" id="UP000093482"/>
    </source>
</evidence>
<dbReference type="GO" id="GO:0005886">
    <property type="term" value="C:plasma membrane"/>
    <property type="evidence" value="ECO:0007669"/>
    <property type="project" value="UniProtKB-SubCell"/>
</dbReference>
<evidence type="ECO:0000259" key="15">
    <source>
        <dbReference type="Pfam" id="PF00122"/>
    </source>
</evidence>
<dbReference type="NCBIfam" id="TIGR01525">
    <property type="entry name" value="ATPase-IB_hvy"/>
    <property type="match status" value="1"/>
</dbReference>
<keyword evidence="8 14" id="KW-0067">ATP-binding</keyword>
<evidence type="ECO:0000256" key="6">
    <source>
        <dbReference type="ARBA" id="ARBA00022723"/>
    </source>
</evidence>
<evidence type="ECO:0000313" key="16">
    <source>
        <dbReference type="EMBL" id="OCS91356.1"/>
    </source>
</evidence>
<feature type="transmembrane region" description="Helical" evidence="14">
    <location>
        <begin position="74"/>
        <end position="93"/>
    </location>
</feature>
<comment type="similarity">
    <text evidence="2 14">Belongs to the cation transport ATPase (P-type) (TC 3.A.3) family. Type IB subfamily.</text>
</comment>
<feature type="transmembrane region" description="Helical" evidence="14">
    <location>
        <begin position="279"/>
        <end position="302"/>
    </location>
</feature>
<protein>
    <submittedName>
        <fullName evidence="16">ATPase</fullName>
    </submittedName>
</protein>
<dbReference type="PROSITE" id="PS00154">
    <property type="entry name" value="ATPASE_E1_E2"/>
    <property type="match status" value="1"/>
</dbReference>
<dbReference type="GO" id="GO:0046872">
    <property type="term" value="F:metal ion binding"/>
    <property type="evidence" value="ECO:0007669"/>
    <property type="project" value="UniProtKB-KW"/>
</dbReference>
<name>A0A1C0YW03_9BACL</name>
<feature type="transmembrane region" description="Helical" evidence="14">
    <location>
        <begin position="44"/>
        <end position="62"/>
    </location>
</feature>
<evidence type="ECO:0000256" key="3">
    <source>
        <dbReference type="ARBA" id="ARBA00022448"/>
    </source>
</evidence>
<dbReference type="InterPro" id="IPR001757">
    <property type="entry name" value="P_typ_ATPase"/>
</dbReference>
<dbReference type="InterPro" id="IPR027256">
    <property type="entry name" value="P-typ_ATPase_IB"/>
</dbReference>
<dbReference type="NCBIfam" id="TIGR01511">
    <property type="entry name" value="ATPase-IB1_Cu"/>
    <property type="match status" value="1"/>
</dbReference>
<organism evidence="16 17">
    <name type="scientific">Caryophanon latum</name>
    <dbReference type="NCBI Taxonomy" id="33977"/>
    <lineage>
        <taxon>Bacteria</taxon>
        <taxon>Bacillati</taxon>
        <taxon>Bacillota</taxon>
        <taxon>Bacilli</taxon>
        <taxon>Bacillales</taxon>
        <taxon>Caryophanaceae</taxon>
        <taxon>Caryophanon</taxon>
    </lineage>
</organism>
<dbReference type="PANTHER" id="PTHR43079">
    <property type="entry name" value="PROBABLE CADMIUM/ZINC-TRANSPORTING ATPASE HMA1"/>
    <property type="match status" value="1"/>
</dbReference>
<evidence type="ECO:0000256" key="10">
    <source>
        <dbReference type="ARBA" id="ARBA00022967"/>
    </source>
</evidence>
<dbReference type="InterPro" id="IPR018303">
    <property type="entry name" value="ATPase_P-typ_P_site"/>
</dbReference>
<dbReference type="NCBIfam" id="TIGR01512">
    <property type="entry name" value="ATPase-IB2_Cd"/>
    <property type="match status" value="1"/>
</dbReference>
<dbReference type="Pfam" id="PF00702">
    <property type="entry name" value="Hydrolase"/>
    <property type="match status" value="1"/>
</dbReference>
<dbReference type="SFLD" id="SFLDF00027">
    <property type="entry name" value="p-type_atpase"/>
    <property type="match status" value="1"/>
</dbReference>
<evidence type="ECO:0000256" key="11">
    <source>
        <dbReference type="ARBA" id="ARBA00022989"/>
    </source>
</evidence>
<dbReference type="InterPro" id="IPR051949">
    <property type="entry name" value="Cation_Transport_ATPase"/>
</dbReference>
<dbReference type="PRINTS" id="PR00119">
    <property type="entry name" value="CATATPASE"/>
</dbReference>
<gene>
    <name evidence="16" type="ORF">A6K76_09255</name>
</gene>
<evidence type="ECO:0000256" key="13">
    <source>
        <dbReference type="ARBA" id="ARBA00023136"/>
    </source>
</evidence>
<dbReference type="PANTHER" id="PTHR43079:SF1">
    <property type="entry name" value="CADMIUM_ZINC-TRANSPORTING ATPASE HMA1, CHLOROPLASTIC-RELATED"/>
    <property type="match status" value="1"/>
</dbReference>
<dbReference type="InterPro" id="IPR023298">
    <property type="entry name" value="ATPase_P-typ_TM_dom_sf"/>
</dbReference>
<dbReference type="PRINTS" id="PR00941">
    <property type="entry name" value="CDATPASE"/>
</dbReference>
<dbReference type="SFLD" id="SFLDG00002">
    <property type="entry name" value="C1.7:_P-type_atpase_like"/>
    <property type="match status" value="1"/>
</dbReference>
<dbReference type="SFLD" id="SFLDS00003">
    <property type="entry name" value="Haloacid_Dehalogenase"/>
    <property type="match status" value="1"/>
</dbReference>
<dbReference type="GO" id="GO:0005524">
    <property type="term" value="F:ATP binding"/>
    <property type="evidence" value="ECO:0007669"/>
    <property type="project" value="UniProtKB-UniRule"/>
</dbReference>
<dbReference type="SUPFAM" id="SSF56784">
    <property type="entry name" value="HAD-like"/>
    <property type="match status" value="1"/>
</dbReference>
<keyword evidence="7 14" id="KW-0547">Nucleotide-binding</keyword>
<dbReference type="NCBIfam" id="TIGR01494">
    <property type="entry name" value="ATPase_P-type"/>
    <property type="match status" value="1"/>
</dbReference>
<comment type="caution">
    <text evidence="16">The sequence shown here is derived from an EMBL/GenBank/DDBJ whole genome shotgun (WGS) entry which is preliminary data.</text>
</comment>
<keyword evidence="5 14" id="KW-0812">Transmembrane</keyword>
<evidence type="ECO:0000256" key="7">
    <source>
        <dbReference type="ARBA" id="ARBA00022741"/>
    </source>
</evidence>
<keyword evidence="10" id="KW-1278">Translocase</keyword>
<keyword evidence="4" id="KW-0597">Phosphoprotein</keyword>
<dbReference type="InterPro" id="IPR059000">
    <property type="entry name" value="ATPase_P-type_domA"/>
</dbReference>
<dbReference type="Pfam" id="PF00122">
    <property type="entry name" value="E1-E2_ATPase"/>
    <property type="match status" value="1"/>
</dbReference>
<reference evidence="16 17" key="1">
    <citation type="submission" date="2016-07" db="EMBL/GenBank/DDBJ databases">
        <title>Caryophanon latum genome sequencing.</title>
        <authorList>
            <person name="Verma A."/>
            <person name="Pal Y."/>
            <person name="Krishnamurthi S."/>
        </authorList>
    </citation>
    <scope>NUCLEOTIDE SEQUENCE [LARGE SCALE GENOMIC DNA]</scope>
    <source>
        <strain evidence="16 17">DSM 14151</strain>
    </source>
</reference>
<accession>A0A1C0YW03</accession>
<dbReference type="Gene3D" id="3.40.50.1000">
    <property type="entry name" value="HAD superfamily/HAD-like"/>
    <property type="match status" value="1"/>
</dbReference>
<keyword evidence="13 14" id="KW-0472">Membrane</keyword>
<dbReference type="FunFam" id="2.70.150.10:FF:000002">
    <property type="entry name" value="Copper-transporting ATPase 1, putative"/>
    <property type="match status" value="1"/>
</dbReference>
<evidence type="ECO:0000256" key="14">
    <source>
        <dbReference type="RuleBase" id="RU362081"/>
    </source>
</evidence>
<feature type="domain" description="P-type ATPase A" evidence="15">
    <location>
        <begin position="127"/>
        <end position="228"/>
    </location>
</feature>
<dbReference type="Proteomes" id="UP000093482">
    <property type="component" value="Unassembled WGS sequence"/>
</dbReference>
<dbReference type="GO" id="GO:0016887">
    <property type="term" value="F:ATP hydrolysis activity"/>
    <property type="evidence" value="ECO:0007669"/>
    <property type="project" value="InterPro"/>
</dbReference>
<evidence type="ECO:0000256" key="2">
    <source>
        <dbReference type="ARBA" id="ARBA00006024"/>
    </source>
</evidence>
<dbReference type="OrthoDB" id="9766480at2"/>
<keyword evidence="14" id="KW-1003">Cell membrane</keyword>
<keyword evidence="6 14" id="KW-0479">Metal-binding</keyword>
<feature type="transmembrane region" description="Helical" evidence="14">
    <location>
        <begin position="248"/>
        <end position="267"/>
    </location>
</feature>
<dbReference type="SUPFAM" id="SSF81653">
    <property type="entry name" value="Calcium ATPase, transduction domain A"/>
    <property type="match status" value="1"/>
</dbReference>
<dbReference type="Gene3D" id="3.40.1110.10">
    <property type="entry name" value="Calcium-transporting ATPase, cytoplasmic domain N"/>
    <property type="match status" value="1"/>
</dbReference>
<keyword evidence="17" id="KW-1185">Reference proteome</keyword>
<dbReference type="CDD" id="cd07551">
    <property type="entry name" value="P-type_ATPase_HM_ZosA_PfeT-like"/>
    <property type="match status" value="1"/>
</dbReference>
<dbReference type="InterPro" id="IPR008250">
    <property type="entry name" value="ATPase_P-typ_transduc_dom_A_sf"/>
</dbReference>
<evidence type="ECO:0000256" key="4">
    <source>
        <dbReference type="ARBA" id="ARBA00022553"/>
    </source>
</evidence>
<comment type="subcellular location">
    <subcellularLocation>
        <location evidence="1">Cell membrane</location>
        <topology evidence="1">Multi-pass membrane protein</topology>
    </subcellularLocation>
</comment>
<dbReference type="InterPro" id="IPR044492">
    <property type="entry name" value="P_typ_ATPase_HD_dom"/>
</dbReference>
<feature type="transmembrane region" description="Helical" evidence="14">
    <location>
        <begin position="21"/>
        <end position="38"/>
    </location>
</feature>
<dbReference type="GO" id="GO:0019829">
    <property type="term" value="F:ATPase-coupled monoatomic cation transmembrane transporter activity"/>
    <property type="evidence" value="ECO:0007669"/>
    <property type="project" value="InterPro"/>
</dbReference>
<evidence type="ECO:0000256" key="9">
    <source>
        <dbReference type="ARBA" id="ARBA00022842"/>
    </source>
</evidence>